<feature type="transmembrane region" description="Helical" evidence="6">
    <location>
        <begin position="118"/>
        <end position="139"/>
    </location>
</feature>
<evidence type="ECO:0000259" key="7">
    <source>
        <dbReference type="PROSITE" id="PS50850"/>
    </source>
</evidence>
<dbReference type="Pfam" id="PF07690">
    <property type="entry name" value="MFS_1"/>
    <property type="match status" value="1"/>
</dbReference>
<dbReference type="InterPro" id="IPR020846">
    <property type="entry name" value="MFS_dom"/>
</dbReference>
<dbReference type="EMBL" id="HBHP01010830">
    <property type="protein sequence ID" value="CAD9757436.1"/>
    <property type="molecule type" value="Transcribed_RNA"/>
</dbReference>
<keyword evidence="2" id="KW-0813">Transport</keyword>
<dbReference type="AlphaFoldDB" id="A0A7S2X974"/>
<dbReference type="Gene3D" id="1.20.1250.20">
    <property type="entry name" value="MFS general substrate transporter like domains"/>
    <property type="match status" value="2"/>
</dbReference>
<evidence type="ECO:0000256" key="3">
    <source>
        <dbReference type="ARBA" id="ARBA00022692"/>
    </source>
</evidence>
<keyword evidence="3 6" id="KW-0812">Transmembrane</keyword>
<feature type="transmembrane region" description="Helical" evidence="6">
    <location>
        <begin position="376"/>
        <end position="397"/>
    </location>
</feature>
<dbReference type="SUPFAM" id="SSF103473">
    <property type="entry name" value="MFS general substrate transporter"/>
    <property type="match status" value="1"/>
</dbReference>
<sequence>MEAKGQVKTASLNYGWVVACAGFFMHLCLGTMYCWGAFTPYITSYLRKYNPHLTYNDTIIVFMLIPAAQTVGMPIGGTLMTKIGPRYTALIGCWIMAFGVFVSAFATTVFQTTLTYGIIYGLGMGMAYMCPIACGFKWLPTYKGLLSGIVVTGFGLGGAIFNIIGAAICNPGNKAANPYFGDDVADNVPRLYMTLGCIYAACTSIGALLLRDPTAEDLRELRIAAPQKDEEKPLVPQERPGVEVAPVDFLKDVRSYMLWVMMTLSTSSGVLVVSTYKTFGAIHGFSDQFLTIIGSLCLVFNGFGRLLYGYLNDKIGFQKTMMVCFFSQACIALVFVGSTAASFLYTIVVCSMILNYGANFPLYPTVTAEIFGKRHVAANYGIVFSGFAAAGILLKLALSAPSISFGTVVFGTAVASGLAGVGTFFLDGTASSSKAAPSLPKGGVAKKLKAAA</sequence>
<feature type="domain" description="Major facilitator superfamily (MFS) profile" evidence="7">
    <location>
        <begin position="14"/>
        <end position="431"/>
    </location>
</feature>
<feature type="transmembrane region" description="Helical" evidence="6">
    <location>
        <begin position="188"/>
        <end position="210"/>
    </location>
</feature>
<evidence type="ECO:0000256" key="6">
    <source>
        <dbReference type="SAM" id="Phobius"/>
    </source>
</evidence>
<name>A0A7S2X974_9EUKA</name>
<evidence type="ECO:0000256" key="4">
    <source>
        <dbReference type="ARBA" id="ARBA00022989"/>
    </source>
</evidence>
<proteinExistence type="predicted"/>
<feature type="transmembrane region" description="Helical" evidence="6">
    <location>
        <begin position="256"/>
        <end position="276"/>
    </location>
</feature>
<feature type="transmembrane region" description="Helical" evidence="6">
    <location>
        <begin position="146"/>
        <end position="168"/>
    </location>
</feature>
<dbReference type="PROSITE" id="PS51257">
    <property type="entry name" value="PROKAR_LIPOPROTEIN"/>
    <property type="match status" value="1"/>
</dbReference>
<feature type="transmembrane region" description="Helical" evidence="6">
    <location>
        <begin position="58"/>
        <end position="80"/>
    </location>
</feature>
<feature type="transmembrane region" description="Helical" evidence="6">
    <location>
        <begin position="288"/>
        <end position="308"/>
    </location>
</feature>
<gene>
    <name evidence="8" type="ORF">LSP00402_LOCUS6691</name>
</gene>
<dbReference type="CDD" id="cd17353">
    <property type="entry name" value="MFS_OFA_like"/>
    <property type="match status" value="1"/>
</dbReference>
<feature type="transmembrane region" description="Helical" evidence="6">
    <location>
        <begin position="343"/>
        <end position="364"/>
    </location>
</feature>
<keyword evidence="4 6" id="KW-1133">Transmembrane helix</keyword>
<dbReference type="InterPro" id="IPR036259">
    <property type="entry name" value="MFS_trans_sf"/>
</dbReference>
<dbReference type="InterPro" id="IPR011701">
    <property type="entry name" value="MFS"/>
</dbReference>
<protein>
    <recommendedName>
        <fullName evidence="7">Major facilitator superfamily (MFS) profile domain-containing protein</fullName>
    </recommendedName>
</protein>
<dbReference type="InterPro" id="IPR052983">
    <property type="entry name" value="MFS_Riboflavin_Transporter"/>
</dbReference>
<reference evidence="8" key="1">
    <citation type="submission" date="2021-01" db="EMBL/GenBank/DDBJ databases">
        <authorList>
            <person name="Corre E."/>
            <person name="Pelletier E."/>
            <person name="Niang G."/>
            <person name="Scheremetjew M."/>
            <person name="Finn R."/>
            <person name="Kale V."/>
            <person name="Holt S."/>
            <person name="Cochrane G."/>
            <person name="Meng A."/>
            <person name="Brown T."/>
            <person name="Cohen L."/>
        </authorList>
    </citation>
    <scope>NUCLEOTIDE SEQUENCE</scope>
    <source>
        <strain evidence="8">CCMP622</strain>
    </source>
</reference>
<dbReference type="PROSITE" id="PS50850">
    <property type="entry name" value="MFS"/>
    <property type="match status" value="1"/>
</dbReference>
<organism evidence="8">
    <name type="scientific">Lotharella oceanica</name>
    <dbReference type="NCBI Taxonomy" id="641309"/>
    <lineage>
        <taxon>Eukaryota</taxon>
        <taxon>Sar</taxon>
        <taxon>Rhizaria</taxon>
        <taxon>Cercozoa</taxon>
        <taxon>Chlorarachniophyceae</taxon>
        <taxon>Lotharella</taxon>
    </lineage>
</organism>
<evidence type="ECO:0000256" key="1">
    <source>
        <dbReference type="ARBA" id="ARBA00004141"/>
    </source>
</evidence>
<feature type="transmembrane region" description="Helical" evidence="6">
    <location>
        <begin position="403"/>
        <end position="426"/>
    </location>
</feature>
<evidence type="ECO:0000313" key="8">
    <source>
        <dbReference type="EMBL" id="CAD9757436.1"/>
    </source>
</evidence>
<feature type="transmembrane region" description="Helical" evidence="6">
    <location>
        <begin position="87"/>
        <end position="106"/>
    </location>
</feature>
<evidence type="ECO:0000256" key="5">
    <source>
        <dbReference type="ARBA" id="ARBA00023136"/>
    </source>
</evidence>
<comment type="subcellular location">
    <subcellularLocation>
        <location evidence="1">Membrane</location>
        <topology evidence="1">Multi-pass membrane protein</topology>
    </subcellularLocation>
</comment>
<keyword evidence="5 6" id="KW-0472">Membrane</keyword>
<dbReference type="GO" id="GO:0022857">
    <property type="term" value="F:transmembrane transporter activity"/>
    <property type="evidence" value="ECO:0007669"/>
    <property type="project" value="InterPro"/>
</dbReference>
<accession>A0A7S2X974</accession>
<feature type="transmembrane region" description="Helical" evidence="6">
    <location>
        <begin position="12"/>
        <end position="38"/>
    </location>
</feature>
<dbReference type="PANTHER" id="PTHR43385:SF1">
    <property type="entry name" value="RIBOFLAVIN TRANSPORTER RIBJ"/>
    <property type="match status" value="1"/>
</dbReference>
<evidence type="ECO:0000256" key="2">
    <source>
        <dbReference type="ARBA" id="ARBA00022448"/>
    </source>
</evidence>
<dbReference type="GO" id="GO:0016020">
    <property type="term" value="C:membrane"/>
    <property type="evidence" value="ECO:0007669"/>
    <property type="project" value="UniProtKB-SubCell"/>
</dbReference>
<dbReference type="PANTHER" id="PTHR43385">
    <property type="entry name" value="RIBOFLAVIN TRANSPORTER RIBJ"/>
    <property type="match status" value="1"/>
</dbReference>